<evidence type="ECO:0000259" key="8">
    <source>
        <dbReference type="PROSITE" id="PS50885"/>
    </source>
</evidence>
<keyword evidence="6" id="KW-0812">Transmembrane</keyword>
<protein>
    <submittedName>
        <fullName evidence="9">HAMP domain-containing protein</fullName>
    </submittedName>
</protein>
<evidence type="ECO:0000256" key="4">
    <source>
        <dbReference type="SAM" id="Coils"/>
    </source>
</evidence>
<dbReference type="Pfam" id="PF00015">
    <property type="entry name" value="MCPsignal"/>
    <property type="match status" value="1"/>
</dbReference>
<dbReference type="InterPro" id="IPR051310">
    <property type="entry name" value="MCP_chemotaxis"/>
</dbReference>
<feature type="domain" description="HAMP" evidence="8">
    <location>
        <begin position="314"/>
        <end position="366"/>
    </location>
</feature>
<evidence type="ECO:0000256" key="2">
    <source>
        <dbReference type="ARBA" id="ARBA00029447"/>
    </source>
</evidence>
<gene>
    <name evidence="9" type="ORF">IAI61_21120</name>
</gene>
<feature type="compositionally biased region" description="Low complexity" evidence="5">
    <location>
        <begin position="379"/>
        <end position="412"/>
    </location>
</feature>
<keyword evidence="6" id="KW-0472">Membrane</keyword>
<feature type="region of interest" description="Disordered" evidence="5">
    <location>
        <begin position="379"/>
        <end position="438"/>
    </location>
</feature>
<evidence type="ECO:0000313" key="9">
    <source>
        <dbReference type="EMBL" id="MBO1081544.1"/>
    </source>
</evidence>
<dbReference type="InterPro" id="IPR024478">
    <property type="entry name" value="HlyB_4HB_MCP"/>
</dbReference>
<feature type="transmembrane region" description="Helical" evidence="6">
    <location>
        <begin position="290"/>
        <end position="312"/>
    </location>
</feature>
<dbReference type="EMBL" id="JACTNG010000016">
    <property type="protein sequence ID" value="MBO1081544.1"/>
    <property type="molecule type" value="Genomic_DNA"/>
</dbReference>
<comment type="similarity">
    <text evidence="2">Belongs to the methyl-accepting chemotaxis (MCP) protein family.</text>
</comment>
<organism evidence="9 10">
    <name type="scientific">Roseomonas haemaphysalidis</name>
    <dbReference type="NCBI Taxonomy" id="2768162"/>
    <lineage>
        <taxon>Bacteria</taxon>
        <taxon>Pseudomonadati</taxon>
        <taxon>Pseudomonadota</taxon>
        <taxon>Alphaproteobacteria</taxon>
        <taxon>Acetobacterales</taxon>
        <taxon>Roseomonadaceae</taxon>
        <taxon>Roseomonas</taxon>
    </lineage>
</organism>
<comment type="caution">
    <text evidence="9">The sequence shown here is derived from an EMBL/GenBank/DDBJ whole genome shotgun (WGS) entry which is preliminary data.</text>
</comment>
<feature type="domain" description="Methyl-accepting transducer" evidence="7">
    <location>
        <begin position="371"/>
        <end position="586"/>
    </location>
</feature>
<dbReference type="Gene3D" id="1.10.287.950">
    <property type="entry name" value="Methyl-accepting chemotaxis protein"/>
    <property type="match status" value="1"/>
</dbReference>
<evidence type="ECO:0000259" key="7">
    <source>
        <dbReference type="PROSITE" id="PS50111"/>
    </source>
</evidence>
<feature type="compositionally biased region" description="Polar residues" evidence="5">
    <location>
        <begin position="414"/>
        <end position="423"/>
    </location>
</feature>
<dbReference type="SUPFAM" id="SSF58104">
    <property type="entry name" value="Methyl-accepting chemotaxis protein (MCP) signaling domain"/>
    <property type="match status" value="1"/>
</dbReference>
<keyword evidence="1" id="KW-0145">Chemotaxis</keyword>
<keyword evidence="4" id="KW-0175">Coiled coil</keyword>
<feature type="compositionally biased region" description="Low complexity" evidence="5">
    <location>
        <begin position="625"/>
        <end position="640"/>
    </location>
</feature>
<reference evidence="9 10" key="1">
    <citation type="submission" date="2020-09" db="EMBL/GenBank/DDBJ databases">
        <title>Roseomonas.</title>
        <authorList>
            <person name="Zhu W."/>
        </authorList>
    </citation>
    <scope>NUCLEOTIDE SEQUENCE [LARGE SCALE GENOMIC DNA]</scope>
    <source>
        <strain evidence="9 10">573</strain>
    </source>
</reference>
<keyword evidence="3" id="KW-0807">Transducer</keyword>
<dbReference type="PROSITE" id="PS50111">
    <property type="entry name" value="CHEMOTAXIS_TRANSDUC_2"/>
    <property type="match status" value="1"/>
</dbReference>
<feature type="region of interest" description="Disordered" evidence="5">
    <location>
        <begin position="625"/>
        <end position="670"/>
    </location>
</feature>
<feature type="compositionally biased region" description="Basic and acidic residues" evidence="5">
    <location>
        <begin position="661"/>
        <end position="670"/>
    </location>
</feature>
<feature type="coiled-coil region" evidence="4">
    <location>
        <begin position="557"/>
        <end position="584"/>
    </location>
</feature>
<sequence length="670" mass="70656">MNVSVKLKLAGGFGLVILLSLAAGGVAWRNQQSLQATIQDFATTRAQQARLASELRINLLESVQAEKNAILLSDAGPIEAQANLLVEKRRAALQALSNLQAISDPEARRLLDTLQMMLERYMPLQDQVRTGALQNSTVRGQLLVDEARPALRDARAALARLSAAAPLSEAMLLVDVAVKDALLSTTQDKLAGNVRRMSAGLAAVREQRDGLRGTAGLEPALPPLERWFELMSRAVEVVREGGVITAIDLSIGGARQARAEIDGQIAAYNAMAQARMQEARDTATQDAERAGTILMVALLLSTLSGAGIALWLSLSISRGLGQAVSLTQAVAGGDLTRTGTVRSSDEIGQLMQQINEMIGRLRGVVGDALQAADNVSSGSQELSASAEELSQGATEQASSTEEASASMEQMAANIKQTADNAAQTEKIARQSATDAQNSGEAVGRAVQAMQTIAEKITIVQEIARQTDLLALNAAVEAARAGEHGKGFAVVASEVRKLAERSQTAASEISGLSFQSVKVAQEAGGMLARLVPDIKRTAELVEEISAACREQDIGGEQVNQAIQQLDKVTQQNASASEQMSATSEELAAQAEQLQSSIAYFRTEARGVAVEAVRTVPAAQPAQRAQVAARGLAKRPVAAAPARPRPRPAATTGATLDMSAGPDSRDNDFERF</sequence>
<dbReference type="PANTHER" id="PTHR43531:SF11">
    <property type="entry name" value="METHYL-ACCEPTING CHEMOTAXIS PROTEIN 3"/>
    <property type="match status" value="1"/>
</dbReference>
<dbReference type="SMART" id="SM00304">
    <property type="entry name" value="HAMP"/>
    <property type="match status" value="1"/>
</dbReference>
<accession>A0ABS3KVT3</accession>
<evidence type="ECO:0000256" key="3">
    <source>
        <dbReference type="PROSITE-ProRule" id="PRU00284"/>
    </source>
</evidence>
<name>A0ABS3KVT3_9PROT</name>
<evidence type="ECO:0000313" key="10">
    <source>
        <dbReference type="Proteomes" id="UP001518989"/>
    </source>
</evidence>
<dbReference type="InterPro" id="IPR004089">
    <property type="entry name" value="MCPsignal_dom"/>
</dbReference>
<dbReference type="Pfam" id="PF12729">
    <property type="entry name" value="4HB_MCP_1"/>
    <property type="match status" value="1"/>
</dbReference>
<keyword evidence="10" id="KW-1185">Reference proteome</keyword>
<evidence type="ECO:0000256" key="6">
    <source>
        <dbReference type="SAM" id="Phobius"/>
    </source>
</evidence>
<evidence type="ECO:0000256" key="5">
    <source>
        <dbReference type="SAM" id="MobiDB-lite"/>
    </source>
</evidence>
<dbReference type="SMART" id="SM00283">
    <property type="entry name" value="MA"/>
    <property type="match status" value="1"/>
</dbReference>
<dbReference type="PROSITE" id="PS50885">
    <property type="entry name" value="HAMP"/>
    <property type="match status" value="1"/>
</dbReference>
<dbReference type="Pfam" id="PF00672">
    <property type="entry name" value="HAMP"/>
    <property type="match status" value="1"/>
</dbReference>
<dbReference type="Proteomes" id="UP001518989">
    <property type="component" value="Unassembled WGS sequence"/>
</dbReference>
<dbReference type="CDD" id="cd06225">
    <property type="entry name" value="HAMP"/>
    <property type="match status" value="1"/>
</dbReference>
<keyword evidence="6" id="KW-1133">Transmembrane helix</keyword>
<dbReference type="InterPro" id="IPR003660">
    <property type="entry name" value="HAMP_dom"/>
</dbReference>
<dbReference type="PANTHER" id="PTHR43531">
    <property type="entry name" value="PROTEIN ICFG"/>
    <property type="match status" value="1"/>
</dbReference>
<evidence type="ECO:0000256" key="1">
    <source>
        <dbReference type="ARBA" id="ARBA00022500"/>
    </source>
</evidence>
<proteinExistence type="inferred from homology"/>
<dbReference type="RefSeq" id="WP_207419722.1">
    <property type="nucleotide sequence ID" value="NZ_CP061177.1"/>
</dbReference>